<dbReference type="PROSITE" id="PS51186">
    <property type="entry name" value="GNAT"/>
    <property type="match status" value="1"/>
</dbReference>
<dbReference type="InterPro" id="IPR051908">
    <property type="entry name" value="Ribosomal_N-acetyltransferase"/>
</dbReference>
<keyword evidence="2" id="KW-0808">Transferase</keyword>
<dbReference type="Proteomes" id="UP000297391">
    <property type="component" value="Unassembled WGS sequence"/>
</dbReference>
<dbReference type="SUPFAM" id="SSF55729">
    <property type="entry name" value="Acyl-CoA N-acyltransferases (Nat)"/>
    <property type="match status" value="1"/>
</dbReference>
<evidence type="ECO:0000313" key="2">
    <source>
        <dbReference type="EMBL" id="TFY89503.1"/>
    </source>
</evidence>
<protein>
    <submittedName>
        <fullName evidence="2">N-acetyltransferase</fullName>
    </submittedName>
</protein>
<evidence type="ECO:0000313" key="3">
    <source>
        <dbReference type="Proteomes" id="UP000297391"/>
    </source>
</evidence>
<dbReference type="GO" id="GO:0005737">
    <property type="term" value="C:cytoplasm"/>
    <property type="evidence" value="ECO:0007669"/>
    <property type="project" value="TreeGrafter"/>
</dbReference>
<dbReference type="GO" id="GO:1990189">
    <property type="term" value="F:protein N-terminal-serine acetyltransferase activity"/>
    <property type="evidence" value="ECO:0007669"/>
    <property type="project" value="TreeGrafter"/>
</dbReference>
<dbReference type="EMBL" id="QUZU01000011">
    <property type="protein sequence ID" value="TFY89503.1"/>
    <property type="molecule type" value="Genomic_DNA"/>
</dbReference>
<dbReference type="OrthoDB" id="5295305at2"/>
<dbReference type="Pfam" id="PF13302">
    <property type="entry name" value="Acetyltransf_3"/>
    <property type="match status" value="1"/>
</dbReference>
<dbReference type="PANTHER" id="PTHR43441">
    <property type="entry name" value="RIBOSOMAL-PROTEIN-SERINE ACETYLTRANSFERASE"/>
    <property type="match status" value="1"/>
</dbReference>
<dbReference type="InterPro" id="IPR016181">
    <property type="entry name" value="Acyl_CoA_acyltransferase"/>
</dbReference>
<dbReference type="PANTHER" id="PTHR43441:SF2">
    <property type="entry name" value="FAMILY ACETYLTRANSFERASE, PUTATIVE (AFU_ORTHOLOGUE AFUA_7G00850)-RELATED"/>
    <property type="match status" value="1"/>
</dbReference>
<comment type="caution">
    <text evidence="2">The sequence shown here is derived from an EMBL/GenBank/DDBJ whole genome shotgun (WGS) entry which is preliminary data.</text>
</comment>
<gene>
    <name evidence="2" type="ORF">DYL59_11255</name>
</gene>
<dbReference type="InterPro" id="IPR000182">
    <property type="entry name" value="GNAT_dom"/>
</dbReference>
<dbReference type="GO" id="GO:0008999">
    <property type="term" value="F:protein-N-terminal-alanine acetyltransferase activity"/>
    <property type="evidence" value="ECO:0007669"/>
    <property type="project" value="TreeGrafter"/>
</dbReference>
<dbReference type="AlphaFoldDB" id="A0A4Z0ASY3"/>
<dbReference type="FunFam" id="3.40.630.30:FF:000047">
    <property type="entry name" value="Acetyltransferase, GNAT family"/>
    <property type="match status" value="1"/>
</dbReference>
<name>A0A4Z0ASY3_9PSED</name>
<sequence length="227" mass="25522">MSTSLADWKGVPAPTVQLLEGQFIRLEKLDPARHGGDLFQALEGPGADPKLWDYLPYGPFPERSVFNDWLNNHAAHNDPYFFSVIDRVTGRAQGILSLMSIVPAQGRIEIGHVTFGAPMQRSPKSTEAVYLLAKYAFDQGYRRLEWKCNNGNARSKYAAERLGFSFEGVFRQHMVVKGQNRDTAWYSIIDSEWAAIGAGFEQWLSQGNQTDSGQLKTLAECRRPNHT</sequence>
<keyword evidence="3" id="KW-1185">Reference proteome</keyword>
<feature type="domain" description="N-acetyltransferase" evidence="1">
    <location>
        <begin position="36"/>
        <end position="182"/>
    </location>
</feature>
<dbReference type="RefSeq" id="WP_135289251.1">
    <property type="nucleotide sequence ID" value="NZ_QUZU01000011.1"/>
</dbReference>
<accession>A0A4Z0ASY3</accession>
<reference evidence="2 3" key="1">
    <citation type="journal article" date="2019" name="Syst. Appl. Microbiol.">
        <title>New species of pathogenic Pseudomonas isolated from citrus in Tunisia: Proposal of Pseudomonas kairouanensis sp. nov. and Pseudomonas nabeulensis sp. nov.</title>
        <authorList>
            <person name="Oueslati M."/>
            <person name="Mulet M."/>
            <person name="Gomila M."/>
            <person name="Berge O."/>
            <person name="Hajlaoui M.R."/>
            <person name="Lalucat J."/>
            <person name="Sadfi-Zouaoui N."/>
            <person name="Garcia-Valdes E."/>
        </authorList>
    </citation>
    <scope>NUCLEOTIDE SEQUENCE [LARGE SCALE GENOMIC DNA]</scope>
    <source>
        <strain evidence="2 3">KC12</strain>
    </source>
</reference>
<organism evidence="2 3">
    <name type="scientific">Pseudomonas kairouanensis</name>
    <dbReference type="NCBI Taxonomy" id="2293832"/>
    <lineage>
        <taxon>Bacteria</taxon>
        <taxon>Pseudomonadati</taxon>
        <taxon>Pseudomonadota</taxon>
        <taxon>Gammaproteobacteria</taxon>
        <taxon>Pseudomonadales</taxon>
        <taxon>Pseudomonadaceae</taxon>
        <taxon>Pseudomonas</taxon>
    </lineage>
</organism>
<proteinExistence type="predicted"/>
<dbReference type="Gene3D" id="3.40.630.30">
    <property type="match status" value="1"/>
</dbReference>
<evidence type="ECO:0000259" key="1">
    <source>
        <dbReference type="PROSITE" id="PS51186"/>
    </source>
</evidence>